<evidence type="ECO:0000313" key="1">
    <source>
        <dbReference type="EMBL" id="GBM78094.1"/>
    </source>
</evidence>
<sequence>MVGFELAIIAKEKHGSECSATFPSKPWISGHLKESLNPNTRDDKITAPLYSKKTSQLHSKSTAAREKLNITKGCKNFQSLKTRENSLSSDLPALNCHFPATYVVVQSQI</sequence>
<comment type="caution">
    <text evidence="1">The sequence shown here is derived from an EMBL/GenBank/DDBJ whole genome shotgun (WGS) entry which is preliminary data.</text>
</comment>
<accession>A0A4Y2IKF8</accession>
<proteinExistence type="predicted"/>
<dbReference type="AlphaFoldDB" id="A0A4Y2IKF8"/>
<gene>
    <name evidence="1" type="ORF">AVEN_132231_1</name>
</gene>
<name>A0A4Y2IKF8_ARAVE</name>
<organism evidence="1 2">
    <name type="scientific">Araneus ventricosus</name>
    <name type="common">Orbweaver spider</name>
    <name type="synonym">Epeira ventricosa</name>
    <dbReference type="NCBI Taxonomy" id="182803"/>
    <lineage>
        <taxon>Eukaryota</taxon>
        <taxon>Metazoa</taxon>
        <taxon>Ecdysozoa</taxon>
        <taxon>Arthropoda</taxon>
        <taxon>Chelicerata</taxon>
        <taxon>Arachnida</taxon>
        <taxon>Araneae</taxon>
        <taxon>Araneomorphae</taxon>
        <taxon>Entelegynae</taxon>
        <taxon>Araneoidea</taxon>
        <taxon>Araneidae</taxon>
        <taxon>Araneus</taxon>
    </lineage>
</organism>
<reference evidence="1 2" key="1">
    <citation type="journal article" date="2019" name="Sci. Rep.">
        <title>Orb-weaving spider Araneus ventricosus genome elucidates the spidroin gene catalogue.</title>
        <authorList>
            <person name="Kono N."/>
            <person name="Nakamura H."/>
            <person name="Ohtoshi R."/>
            <person name="Moran D.A.P."/>
            <person name="Shinohara A."/>
            <person name="Yoshida Y."/>
            <person name="Fujiwara M."/>
            <person name="Mori M."/>
            <person name="Tomita M."/>
            <person name="Arakawa K."/>
        </authorList>
    </citation>
    <scope>NUCLEOTIDE SEQUENCE [LARGE SCALE GENOMIC DNA]</scope>
</reference>
<evidence type="ECO:0000313" key="2">
    <source>
        <dbReference type="Proteomes" id="UP000499080"/>
    </source>
</evidence>
<dbReference type="EMBL" id="BGPR01002732">
    <property type="protein sequence ID" value="GBM78094.1"/>
    <property type="molecule type" value="Genomic_DNA"/>
</dbReference>
<protein>
    <submittedName>
        <fullName evidence="1">Uncharacterized protein</fullName>
    </submittedName>
</protein>
<keyword evidence="2" id="KW-1185">Reference proteome</keyword>
<dbReference type="Proteomes" id="UP000499080">
    <property type="component" value="Unassembled WGS sequence"/>
</dbReference>